<feature type="region of interest" description="Disordered" evidence="1">
    <location>
        <begin position="118"/>
        <end position="137"/>
    </location>
</feature>
<evidence type="ECO:0000313" key="2">
    <source>
        <dbReference type="EMBL" id="JAE24260.1"/>
    </source>
</evidence>
<reference evidence="2" key="2">
    <citation type="journal article" date="2015" name="Data Brief">
        <title>Shoot transcriptome of the giant reed, Arundo donax.</title>
        <authorList>
            <person name="Barrero R.A."/>
            <person name="Guerrero F.D."/>
            <person name="Moolhuijzen P."/>
            <person name="Goolsby J.A."/>
            <person name="Tidwell J."/>
            <person name="Bellgard S.E."/>
            <person name="Bellgard M.I."/>
        </authorList>
    </citation>
    <scope>NUCLEOTIDE SEQUENCE</scope>
    <source>
        <tissue evidence="2">Shoot tissue taken approximately 20 cm above the soil surface</tissue>
    </source>
</reference>
<sequence>MATDGGRSAVADEGGSADVDGYNVAAANGGAFAAAAAATACVFDDIDEPSKEYIQGLRHMLSNLGNTSTTAINFNNSDSKPQLRCHPASETMKPSYTPGACNTNIICAPVVCCNRASRPDQPKSPFVGATEALTPGR</sequence>
<organism evidence="2">
    <name type="scientific">Arundo donax</name>
    <name type="common">Giant reed</name>
    <name type="synonym">Donax arundinaceus</name>
    <dbReference type="NCBI Taxonomy" id="35708"/>
    <lineage>
        <taxon>Eukaryota</taxon>
        <taxon>Viridiplantae</taxon>
        <taxon>Streptophyta</taxon>
        <taxon>Embryophyta</taxon>
        <taxon>Tracheophyta</taxon>
        <taxon>Spermatophyta</taxon>
        <taxon>Magnoliopsida</taxon>
        <taxon>Liliopsida</taxon>
        <taxon>Poales</taxon>
        <taxon>Poaceae</taxon>
        <taxon>PACMAD clade</taxon>
        <taxon>Arundinoideae</taxon>
        <taxon>Arundineae</taxon>
        <taxon>Arundo</taxon>
    </lineage>
</organism>
<protein>
    <submittedName>
        <fullName evidence="2">Uncharacterized protein</fullName>
    </submittedName>
</protein>
<dbReference type="AlphaFoldDB" id="A0A0A9GGN0"/>
<accession>A0A0A9GGN0</accession>
<name>A0A0A9GGN0_ARUDO</name>
<reference evidence="2" key="1">
    <citation type="submission" date="2014-09" db="EMBL/GenBank/DDBJ databases">
        <authorList>
            <person name="Magalhaes I.L.F."/>
            <person name="Oliveira U."/>
            <person name="Santos F.R."/>
            <person name="Vidigal T.H.D.A."/>
            <person name="Brescovit A.D."/>
            <person name="Santos A.J."/>
        </authorList>
    </citation>
    <scope>NUCLEOTIDE SEQUENCE</scope>
    <source>
        <tissue evidence="2">Shoot tissue taken approximately 20 cm above the soil surface</tissue>
    </source>
</reference>
<dbReference type="EMBL" id="GBRH01173636">
    <property type="protein sequence ID" value="JAE24260.1"/>
    <property type="molecule type" value="Transcribed_RNA"/>
</dbReference>
<evidence type="ECO:0000256" key="1">
    <source>
        <dbReference type="SAM" id="MobiDB-lite"/>
    </source>
</evidence>
<proteinExistence type="predicted"/>